<organism evidence="2 3">
    <name type="scientific">Telluria mixta</name>
    <dbReference type="NCBI Taxonomy" id="34071"/>
    <lineage>
        <taxon>Bacteria</taxon>
        <taxon>Pseudomonadati</taxon>
        <taxon>Pseudomonadota</taxon>
        <taxon>Betaproteobacteria</taxon>
        <taxon>Burkholderiales</taxon>
        <taxon>Oxalobacteraceae</taxon>
        <taxon>Telluria group</taxon>
        <taxon>Telluria</taxon>
    </lineage>
</organism>
<dbReference type="SMART" id="SM00530">
    <property type="entry name" value="HTH_XRE"/>
    <property type="match status" value="1"/>
</dbReference>
<evidence type="ECO:0000313" key="3">
    <source>
        <dbReference type="Proteomes" id="UP001165263"/>
    </source>
</evidence>
<dbReference type="InterPro" id="IPR010982">
    <property type="entry name" value="Lambda_DNA-bd_dom_sf"/>
</dbReference>
<protein>
    <submittedName>
        <fullName evidence="2">Helix-turn-helix transcriptional regulator</fullName>
    </submittedName>
</protein>
<dbReference type="Gene3D" id="1.10.260.40">
    <property type="entry name" value="lambda repressor-like DNA-binding domains"/>
    <property type="match status" value="1"/>
</dbReference>
<proteinExistence type="predicted"/>
<dbReference type="RefSeq" id="WP_259449480.1">
    <property type="nucleotide sequence ID" value="NZ_JANUHC010000004.1"/>
</dbReference>
<dbReference type="PANTHER" id="PTHR35010:SF2">
    <property type="entry name" value="BLL4672 PROTEIN"/>
    <property type="match status" value="1"/>
</dbReference>
<accession>A0ABT2BYZ8</accession>
<dbReference type="Pfam" id="PF13560">
    <property type="entry name" value="HTH_31"/>
    <property type="match status" value="1"/>
</dbReference>
<keyword evidence="3" id="KW-1185">Reference proteome</keyword>
<dbReference type="Gene3D" id="3.30.450.180">
    <property type="match status" value="1"/>
</dbReference>
<evidence type="ECO:0000259" key="1">
    <source>
        <dbReference type="PROSITE" id="PS50943"/>
    </source>
</evidence>
<dbReference type="CDD" id="cd00093">
    <property type="entry name" value="HTH_XRE"/>
    <property type="match status" value="1"/>
</dbReference>
<feature type="domain" description="HTH cro/C1-type" evidence="1">
    <location>
        <begin position="34"/>
        <end position="81"/>
    </location>
</feature>
<dbReference type="SUPFAM" id="SSF47413">
    <property type="entry name" value="lambda repressor-like DNA-binding domains"/>
    <property type="match status" value="1"/>
</dbReference>
<dbReference type="Proteomes" id="UP001165263">
    <property type="component" value="Unassembled WGS sequence"/>
</dbReference>
<dbReference type="Pfam" id="PF17765">
    <property type="entry name" value="MLTR_LBD"/>
    <property type="match status" value="1"/>
</dbReference>
<gene>
    <name evidence="2" type="ORF">NX786_13585</name>
</gene>
<dbReference type="PROSITE" id="PS50943">
    <property type="entry name" value="HTH_CROC1"/>
    <property type="match status" value="1"/>
</dbReference>
<dbReference type="InterPro" id="IPR001387">
    <property type="entry name" value="Cro/C1-type_HTH"/>
</dbReference>
<dbReference type="EMBL" id="JANUHC010000004">
    <property type="protein sequence ID" value="MCS0630369.1"/>
    <property type="molecule type" value="Genomic_DNA"/>
</dbReference>
<reference evidence="2" key="1">
    <citation type="submission" date="2022-08" db="EMBL/GenBank/DDBJ databases">
        <title>Reclassification of Massilia species as members of the genera Telluria, Duganella, Pseudoduganella, Mokoshia gen. nov. and Zemynaea gen. nov. using orthogonal and non-orthogonal genome-based approaches.</title>
        <authorList>
            <person name="Bowman J.P."/>
        </authorList>
    </citation>
    <scope>NUCLEOTIDE SEQUENCE</scope>
    <source>
        <strain evidence="2">LMG 11547</strain>
    </source>
</reference>
<comment type="caution">
    <text evidence="2">The sequence shown here is derived from an EMBL/GenBank/DDBJ whole genome shotgun (WGS) entry which is preliminary data.</text>
</comment>
<evidence type="ECO:0000313" key="2">
    <source>
        <dbReference type="EMBL" id="MCS0630369.1"/>
    </source>
</evidence>
<dbReference type="PANTHER" id="PTHR35010">
    <property type="entry name" value="BLL4672 PROTEIN-RELATED"/>
    <property type="match status" value="1"/>
</dbReference>
<dbReference type="InterPro" id="IPR041413">
    <property type="entry name" value="MLTR_LBD"/>
</dbReference>
<name>A0ABT2BYZ8_9BURK</name>
<sequence>MTDTHQRQMLGAFIRAHRARLTPARPGIRRRTPGLRREELADAAGLGVTWITWLEQGRDVQPSVAALSRLADALQLSTAERASLFDLAGKKDPRAAPDHVDDLSPALLALPGLMSAPAYLLDHTWTARAWNDAAAALFVGWLDADAADRNLLRYVFLHPAARELIVDWDTRARRLAAEFRADYHRRPADGDMQALVEQLCRDSVLFAQCWDKQDVLHREGGERRFRHPVRGELGFVQTTLLVALQMEIKLVCLAREPRVSGPVDT</sequence>